<dbReference type="GeneID" id="8620527"/>
<evidence type="ECO:0000313" key="2">
    <source>
        <dbReference type="Proteomes" id="UP000002195"/>
    </source>
</evidence>
<evidence type="ECO:0000313" key="1">
    <source>
        <dbReference type="EMBL" id="EAL69204.1"/>
    </source>
</evidence>
<dbReference type="AlphaFoldDB" id="Q551P8"/>
<dbReference type="PaxDb" id="44689-DDB0203856"/>
<proteinExistence type="predicted"/>
<gene>
    <name evidence="1" type="ORF">DDB_G0276501</name>
</gene>
<accession>Q551P8</accession>
<dbReference type="VEuPathDB" id="AmoebaDB:DDB_G0276501"/>
<protein>
    <submittedName>
        <fullName evidence="1">Uncharacterized protein</fullName>
    </submittedName>
</protein>
<dbReference type="HOGENOM" id="CLU_2727534_0_0_1"/>
<dbReference type="InParanoid" id="Q551P8"/>
<dbReference type="RefSeq" id="XP_643122.1">
    <property type="nucleotide sequence ID" value="XM_638030.1"/>
</dbReference>
<dbReference type="Proteomes" id="UP000002195">
    <property type="component" value="Unassembled WGS sequence"/>
</dbReference>
<dbReference type="KEGG" id="ddi:DDB_G0276501"/>
<comment type="caution">
    <text evidence="1">The sequence shown here is derived from an EMBL/GenBank/DDBJ whole genome shotgun (WGS) entry which is preliminary data.</text>
</comment>
<reference evidence="1 2" key="1">
    <citation type="journal article" date="2005" name="Nature">
        <title>The genome of the social amoeba Dictyostelium discoideum.</title>
        <authorList>
            <consortium name="The Dictyostelium discoideum Sequencing Consortium"/>
            <person name="Eichinger L."/>
            <person name="Pachebat J.A."/>
            <person name="Glockner G."/>
            <person name="Rajandream M.A."/>
            <person name="Sucgang R."/>
            <person name="Berriman M."/>
            <person name="Song J."/>
            <person name="Olsen R."/>
            <person name="Szafranski K."/>
            <person name="Xu Q."/>
            <person name="Tunggal B."/>
            <person name="Kummerfeld S."/>
            <person name="Madera M."/>
            <person name="Konfortov B.A."/>
            <person name="Rivero F."/>
            <person name="Bankier A.T."/>
            <person name="Lehmann R."/>
            <person name="Hamlin N."/>
            <person name="Davies R."/>
            <person name="Gaudet P."/>
            <person name="Fey P."/>
            <person name="Pilcher K."/>
            <person name="Chen G."/>
            <person name="Saunders D."/>
            <person name="Sodergren E."/>
            <person name="Davis P."/>
            <person name="Kerhornou A."/>
            <person name="Nie X."/>
            <person name="Hall N."/>
            <person name="Anjard C."/>
            <person name="Hemphill L."/>
            <person name="Bason N."/>
            <person name="Farbrother P."/>
            <person name="Desany B."/>
            <person name="Just E."/>
            <person name="Morio T."/>
            <person name="Rost R."/>
            <person name="Churcher C."/>
            <person name="Cooper J."/>
            <person name="Haydock S."/>
            <person name="van Driessche N."/>
            <person name="Cronin A."/>
            <person name="Goodhead I."/>
            <person name="Muzny D."/>
            <person name="Mourier T."/>
            <person name="Pain A."/>
            <person name="Lu M."/>
            <person name="Harper D."/>
            <person name="Lindsay R."/>
            <person name="Hauser H."/>
            <person name="James K."/>
            <person name="Quiles M."/>
            <person name="Madan Babu M."/>
            <person name="Saito T."/>
            <person name="Buchrieser C."/>
            <person name="Wardroper A."/>
            <person name="Felder M."/>
            <person name="Thangavelu M."/>
            <person name="Johnson D."/>
            <person name="Knights A."/>
            <person name="Loulseged H."/>
            <person name="Mungall K."/>
            <person name="Oliver K."/>
            <person name="Price C."/>
            <person name="Quail M.A."/>
            <person name="Urushihara H."/>
            <person name="Hernandez J."/>
            <person name="Rabbinowitsch E."/>
            <person name="Steffen D."/>
            <person name="Sanders M."/>
            <person name="Ma J."/>
            <person name="Kohara Y."/>
            <person name="Sharp S."/>
            <person name="Simmonds M."/>
            <person name="Spiegler S."/>
            <person name="Tivey A."/>
            <person name="Sugano S."/>
            <person name="White B."/>
            <person name="Walker D."/>
            <person name="Woodward J."/>
            <person name="Winckler T."/>
            <person name="Tanaka Y."/>
            <person name="Shaulsky G."/>
            <person name="Schleicher M."/>
            <person name="Weinstock G."/>
            <person name="Rosenthal A."/>
            <person name="Cox E.C."/>
            <person name="Chisholm R.L."/>
            <person name="Gibbs R."/>
            <person name="Loomis W.F."/>
            <person name="Platzer M."/>
            <person name="Kay R.R."/>
            <person name="Williams J."/>
            <person name="Dear P.H."/>
            <person name="Noegel A.A."/>
            <person name="Barrell B."/>
            <person name="Kuspa A."/>
        </authorList>
    </citation>
    <scope>NUCLEOTIDE SEQUENCE [LARGE SCALE GENOMIC DNA]</scope>
    <source>
        <strain evidence="1 2">AX4</strain>
    </source>
</reference>
<sequence length="72" mass="8614">MKNCFKMILNNPISPTSIFRNIQIFKKFSSVDTRMGVYSYLTYKKLLPFGFNSIRTSFYYRNESSYEPKLTF</sequence>
<dbReference type="EMBL" id="AAFI02000015">
    <property type="protein sequence ID" value="EAL69204.1"/>
    <property type="molecule type" value="Genomic_DNA"/>
</dbReference>
<organism evidence="1 2">
    <name type="scientific">Dictyostelium discoideum</name>
    <name type="common">Social amoeba</name>
    <dbReference type="NCBI Taxonomy" id="44689"/>
    <lineage>
        <taxon>Eukaryota</taxon>
        <taxon>Amoebozoa</taxon>
        <taxon>Evosea</taxon>
        <taxon>Eumycetozoa</taxon>
        <taxon>Dictyostelia</taxon>
        <taxon>Dictyosteliales</taxon>
        <taxon>Dictyosteliaceae</taxon>
        <taxon>Dictyostelium</taxon>
    </lineage>
</organism>
<keyword evidence="2" id="KW-1185">Reference proteome</keyword>
<name>Q551P8_DICDI</name>